<keyword evidence="1" id="KW-0175">Coiled coil</keyword>
<sequence>MSICPRQTISTDSELSATFGDATNIGVLPGSPNPSSDRDAKGKLTQTALSTIVTNLKSIGIIPSPTSYTPEEFIKKQQTLIQNLQTEYCFYESRYKYALDKVFSAIRSGYLSNTSDTKAVVERYLNTTKMLNLRLNDMTQIMNSITENMLTTSDSIQNEIEKYNKQIKAQKESLDKQNKIINTGEAVTNIRKEMVKYTEEKAKYTDNLLKLYSFLNIVTLGLLVYIYKAAGNE</sequence>
<protein>
    <submittedName>
        <fullName evidence="3">Uncharacterized protein</fullName>
    </submittedName>
</protein>
<feature type="coiled-coil region" evidence="1">
    <location>
        <begin position="153"/>
        <end position="207"/>
    </location>
</feature>
<dbReference type="AlphaFoldDB" id="A0A6C0BGC9"/>
<keyword evidence="2" id="KW-0812">Transmembrane</keyword>
<accession>A0A6C0BGC9</accession>
<name>A0A6C0BGC9_9ZZZZ</name>
<keyword evidence="2" id="KW-1133">Transmembrane helix</keyword>
<feature type="transmembrane region" description="Helical" evidence="2">
    <location>
        <begin position="211"/>
        <end position="230"/>
    </location>
</feature>
<evidence type="ECO:0000256" key="2">
    <source>
        <dbReference type="SAM" id="Phobius"/>
    </source>
</evidence>
<evidence type="ECO:0000313" key="3">
    <source>
        <dbReference type="EMBL" id="QHS91216.1"/>
    </source>
</evidence>
<organism evidence="3">
    <name type="scientific">viral metagenome</name>
    <dbReference type="NCBI Taxonomy" id="1070528"/>
    <lineage>
        <taxon>unclassified sequences</taxon>
        <taxon>metagenomes</taxon>
        <taxon>organismal metagenomes</taxon>
    </lineage>
</organism>
<dbReference type="EMBL" id="MN739156">
    <property type="protein sequence ID" value="QHS91216.1"/>
    <property type="molecule type" value="Genomic_DNA"/>
</dbReference>
<keyword evidence="2" id="KW-0472">Membrane</keyword>
<proteinExistence type="predicted"/>
<evidence type="ECO:0000256" key="1">
    <source>
        <dbReference type="SAM" id="Coils"/>
    </source>
</evidence>
<reference evidence="3" key="1">
    <citation type="journal article" date="2020" name="Nature">
        <title>Giant virus diversity and host interactions through global metagenomics.</title>
        <authorList>
            <person name="Schulz F."/>
            <person name="Roux S."/>
            <person name="Paez-Espino D."/>
            <person name="Jungbluth S."/>
            <person name="Walsh D.A."/>
            <person name="Denef V.J."/>
            <person name="McMahon K.D."/>
            <person name="Konstantinidis K.T."/>
            <person name="Eloe-Fadrosh E.A."/>
            <person name="Kyrpides N.C."/>
            <person name="Woyke T."/>
        </authorList>
    </citation>
    <scope>NUCLEOTIDE SEQUENCE</scope>
    <source>
        <strain evidence="3">GVMAG-M-3300013004-44</strain>
    </source>
</reference>